<dbReference type="STRING" id="1048983.EL17_22755"/>
<comment type="function">
    <text evidence="6">Catalyzes the adenylation by ATP of the carboxyl group of the C-terminal glycine of sulfur carrier protein MoaD.</text>
</comment>
<comment type="catalytic activity">
    <reaction evidence="5">
        <text>[molybdopterin-synthase sulfur-carrier protein]-C-terminal Gly-Gly + ATP + H(+) = [molybdopterin-synthase sulfur-carrier protein]-C-terminal Gly-Gly-AMP + diphosphate</text>
        <dbReference type="Rhea" id="RHEA:43616"/>
        <dbReference type="Rhea" id="RHEA-COMP:12159"/>
        <dbReference type="Rhea" id="RHEA-COMP:12202"/>
        <dbReference type="ChEBI" id="CHEBI:15378"/>
        <dbReference type="ChEBI" id="CHEBI:30616"/>
        <dbReference type="ChEBI" id="CHEBI:33019"/>
        <dbReference type="ChEBI" id="CHEBI:90618"/>
        <dbReference type="ChEBI" id="CHEBI:90778"/>
        <dbReference type="EC" id="2.7.7.80"/>
    </reaction>
</comment>
<name>A0A074L5R9_9BACT</name>
<dbReference type="eggNOG" id="COG0476">
    <property type="taxonomic scope" value="Bacteria"/>
</dbReference>
<evidence type="ECO:0000259" key="13">
    <source>
        <dbReference type="PROSITE" id="PS50206"/>
    </source>
</evidence>
<dbReference type="PROSITE" id="PS50206">
    <property type="entry name" value="RHODANESE_3"/>
    <property type="match status" value="1"/>
</dbReference>
<evidence type="ECO:0000256" key="11">
    <source>
        <dbReference type="ARBA" id="ARBA00075328"/>
    </source>
</evidence>
<dbReference type="GO" id="GO:0008146">
    <property type="term" value="F:sulfotransferase activity"/>
    <property type="evidence" value="ECO:0007669"/>
    <property type="project" value="TreeGrafter"/>
</dbReference>
<keyword evidence="2" id="KW-0808">Transferase</keyword>
<evidence type="ECO:0000256" key="12">
    <source>
        <dbReference type="ARBA" id="ARBA00078531"/>
    </source>
</evidence>
<sequence>MSRFERQTILSGFGQEGQGKLSHSKVLVVGAGGLGCPALLYLAAAGVGTIGIADGDEVSLSNLNRQVIYGERDIGRSKAEVAAEQIRNKYSDIQINVIPYFLNKDNALSVIAAYDLVLDGSDNFGTRYLINDACYILKKPLVFGAIYQHEGQVAILNVQDNEEPLTYRDLFPIPPSASEVPNCSETGVLGVLPGIIGTMQATEAIKYLTNFGNPLIHKVLFYNLKDHGTYMLDIGLNPDGRKLMPRTASEFHQMDYAVVCGPGDLKRWEDVQTFMAEHPENAWLLDVREDHELPKLDNLPYIPMPLSHLKDKMHELAALDTIFVFCQSGIRSARAVEDLKAAMPAKNIYTIEGGIKSLLQKN</sequence>
<dbReference type="Pfam" id="PF00899">
    <property type="entry name" value="ThiF"/>
    <property type="match status" value="1"/>
</dbReference>
<organism evidence="14 15">
    <name type="scientific">Anditalea andensis</name>
    <dbReference type="NCBI Taxonomy" id="1048983"/>
    <lineage>
        <taxon>Bacteria</taxon>
        <taxon>Pseudomonadati</taxon>
        <taxon>Bacteroidota</taxon>
        <taxon>Cytophagia</taxon>
        <taxon>Cytophagales</taxon>
        <taxon>Cytophagaceae</taxon>
        <taxon>Anditalea</taxon>
    </lineage>
</organism>
<keyword evidence="4" id="KW-0067">ATP-binding</keyword>
<reference evidence="14 15" key="1">
    <citation type="submission" date="2014-04" db="EMBL/GenBank/DDBJ databases">
        <title>Characterization and application of a salt tolerant electro-active bacterium.</title>
        <authorList>
            <person name="Yang L."/>
            <person name="Wei S."/>
            <person name="Tay Q.X.M."/>
        </authorList>
    </citation>
    <scope>NUCLEOTIDE SEQUENCE [LARGE SCALE GENOMIC DNA]</scope>
    <source>
        <strain evidence="14 15">LY1</strain>
    </source>
</reference>
<dbReference type="CDD" id="cd00158">
    <property type="entry name" value="RHOD"/>
    <property type="match status" value="1"/>
</dbReference>
<dbReference type="InterPro" id="IPR036873">
    <property type="entry name" value="Rhodanese-like_dom_sf"/>
</dbReference>
<evidence type="ECO:0000256" key="4">
    <source>
        <dbReference type="ARBA" id="ARBA00022840"/>
    </source>
</evidence>
<comment type="caution">
    <text evidence="14">The sequence shown here is derived from an EMBL/GenBank/DDBJ whole genome shotgun (WGS) entry which is preliminary data.</text>
</comment>
<dbReference type="GO" id="GO:0061605">
    <property type="term" value="F:molybdopterin-synthase adenylyltransferase activity"/>
    <property type="evidence" value="ECO:0007669"/>
    <property type="project" value="UniProtKB-EC"/>
</dbReference>
<dbReference type="Proteomes" id="UP000027821">
    <property type="component" value="Unassembled WGS sequence"/>
</dbReference>
<evidence type="ECO:0000256" key="10">
    <source>
        <dbReference type="ARBA" id="ARBA00075110"/>
    </source>
</evidence>
<dbReference type="InterPro" id="IPR000594">
    <property type="entry name" value="ThiF_NAD_FAD-bd"/>
</dbReference>
<evidence type="ECO:0000313" key="14">
    <source>
        <dbReference type="EMBL" id="KEO75845.1"/>
    </source>
</evidence>
<keyword evidence="3" id="KW-0547">Nucleotide-binding</keyword>
<dbReference type="PANTHER" id="PTHR10953">
    <property type="entry name" value="UBIQUITIN-ACTIVATING ENZYME E1"/>
    <property type="match status" value="1"/>
</dbReference>
<dbReference type="AlphaFoldDB" id="A0A074L5R9"/>
<gene>
    <name evidence="14" type="ORF">EL17_22755</name>
</gene>
<feature type="domain" description="Rhodanese" evidence="13">
    <location>
        <begin position="278"/>
        <end position="362"/>
    </location>
</feature>
<accession>A0A074L5R9</accession>
<dbReference type="SUPFAM" id="SSF69572">
    <property type="entry name" value="Activating enzymes of the ubiquitin-like proteins"/>
    <property type="match status" value="1"/>
</dbReference>
<dbReference type="Pfam" id="PF00581">
    <property type="entry name" value="Rhodanese"/>
    <property type="match status" value="1"/>
</dbReference>
<evidence type="ECO:0000256" key="7">
    <source>
        <dbReference type="ARBA" id="ARBA00063809"/>
    </source>
</evidence>
<dbReference type="GO" id="GO:0008641">
    <property type="term" value="F:ubiquitin-like modifier activating enzyme activity"/>
    <property type="evidence" value="ECO:0007669"/>
    <property type="project" value="InterPro"/>
</dbReference>
<evidence type="ECO:0000256" key="2">
    <source>
        <dbReference type="ARBA" id="ARBA00022679"/>
    </source>
</evidence>
<dbReference type="GO" id="GO:0004792">
    <property type="term" value="F:thiosulfate-cyanide sulfurtransferase activity"/>
    <property type="evidence" value="ECO:0007669"/>
    <property type="project" value="TreeGrafter"/>
</dbReference>
<dbReference type="EMBL" id="JMIH01000004">
    <property type="protein sequence ID" value="KEO75845.1"/>
    <property type="molecule type" value="Genomic_DNA"/>
</dbReference>
<evidence type="ECO:0000313" key="15">
    <source>
        <dbReference type="Proteomes" id="UP000027821"/>
    </source>
</evidence>
<dbReference type="FunFam" id="3.40.50.720:FF:000033">
    <property type="entry name" value="Adenylyltransferase and sulfurtransferase MOCS3"/>
    <property type="match status" value="1"/>
</dbReference>
<protein>
    <recommendedName>
        <fullName evidence="9">Molybdopterin-synthase adenylyltransferase</fullName>
        <ecNumber evidence="8">2.7.7.80</ecNumber>
    </recommendedName>
    <alternativeName>
        <fullName evidence="12">MoaD protein adenylase</fullName>
    </alternativeName>
    <alternativeName>
        <fullName evidence="10">Molybdopterin-converting factor subunit 1 adenylase</fullName>
    </alternativeName>
    <alternativeName>
        <fullName evidence="11">Sulfur carrier protein MoaD adenylyltransferase</fullName>
    </alternativeName>
</protein>
<evidence type="ECO:0000256" key="1">
    <source>
        <dbReference type="ARBA" id="ARBA00009919"/>
    </source>
</evidence>
<dbReference type="InterPro" id="IPR045886">
    <property type="entry name" value="ThiF/MoeB/HesA"/>
</dbReference>
<dbReference type="Gene3D" id="3.40.50.720">
    <property type="entry name" value="NAD(P)-binding Rossmann-like Domain"/>
    <property type="match status" value="1"/>
</dbReference>
<dbReference type="InterPro" id="IPR035985">
    <property type="entry name" value="Ubiquitin-activating_enz"/>
</dbReference>
<proteinExistence type="inferred from homology"/>
<evidence type="ECO:0000256" key="5">
    <source>
        <dbReference type="ARBA" id="ARBA00052218"/>
    </source>
</evidence>
<comment type="similarity">
    <text evidence="1">Belongs to the HesA/MoeB/ThiF family.</text>
</comment>
<dbReference type="Gene3D" id="3.40.250.10">
    <property type="entry name" value="Rhodanese-like domain"/>
    <property type="match status" value="1"/>
</dbReference>
<comment type="subunit">
    <text evidence="7">Homodimer. Forms a stable heterotetrameric complex of 2 MoeB and 2 MoaD during adenylation of MoaD.</text>
</comment>
<dbReference type="CDD" id="cd00757">
    <property type="entry name" value="ThiF_MoeB_HesA_family"/>
    <property type="match status" value="1"/>
</dbReference>
<dbReference type="GO" id="GO:0005829">
    <property type="term" value="C:cytosol"/>
    <property type="evidence" value="ECO:0007669"/>
    <property type="project" value="TreeGrafter"/>
</dbReference>
<dbReference type="InterPro" id="IPR001763">
    <property type="entry name" value="Rhodanese-like_dom"/>
</dbReference>
<evidence type="ECO:0000256" key="8">
    <source>
        <dbReference type="ARBA" id="ARBA00066884"/>
    </source>
</evidence>
<dbReference type="EC" id="2.7.7.80" evidence="8"/>
<dbReference type="RefSeq" id="WP_035068838.1">
    <property type="nucleotide sequence ID" value="NZ_JMIH01000004.1"/>
</dbReference>
<dbReference type="GO" id="GO:0005524">
    <property type="term" value="F:ATP binding"/>
    <property type="evidence" value="ECO:0007669"/>
    <property type="project" value="UniProtKB-KW"/>
</dbReference>
<evidence type="ECO:0000256" key="6">
    <source>
        <dbReference type="ARBA" id="ARBA00055169"/>
    </source>
</evidence>
<keyword evidence="15" id="KW-1185">Reference proteome</keyword>
<dbReference type="PANTHER" id="PTHR10953:SF102">
    <property type="entry name" value="ADENYLYLTRANSFERASE AND SULFURTRANSFERASE MOCS3"/>
    <property type="match status" value="1"/>
</dbReference>
<evidence type="ECO:0000256" key="3">
    <source>
        <dbReference type="ARBA" id="ARBA00022741"/>
    </source>
</evidence>
<dbReference type="OrthoDB" id="9804286at2"/>
<evidence type="ECO:0000256" key="9">
    <source>
        <dbReference type="ARBA" id="ARBA00073635"/>
    </source>
</evidence>